<dbReference type="InterPro" id="IPR000352">
    <property type="entry name" value="Pep_chain_release_fac_I"/>
</dbReference>
<dbReference type="AlphaFoldDB" id="A0A8J7TKT8"/>
<dbReference type="PANTHER" id="PTHR47814">
    <property type="entry name" value="PEPTIDYL-TRNA HYDROLASE ARFB"/>
    <property type="match status" value="1"/>
</dbReference>
<feature type="region of interest" description="Disordered" evidence="1">
    <location>
        <begin position="106"/>
        <end position="142"/>
    </location>
</feature>
<dbReference type="EMBL" id="JAFLCK010000002">
    <property type="protein sequence ID" value="MBN8659135.1"/>
    <property type="molecule type" value="Genomic_DNA"/>
</dbReference>
<dbReference type="GO" id="GO:0003747">
    <property type="term" value="F:translation release factor activity"/>
    <property type="evidence" value="ECO:0007669"/>
    <property type="project" value="InterPro"/>
</dbReference>
<gene>
    <name evidence="3" type="primary">arfB</name>
    <name evidence="3" type="ORF">J0M35_02150</name>
</gene>
<comment type="caution">
    <text evidence="3">The sequence shown here is derived from an EMBL/GenBank/DDBJ whole genome shotgun (WGS) entry which is preliminary data.</text>
</comment>
<dbReference type="EC" id="3.1.1.29" evidence="3"/>
<organism evidence="3 4">
    <name type="scientific">Candidatus Obscuribacter phosphatis</name>
    <dbReference type="NCBI Taxonomy" id="1906157"/>
    <lineage>
        <taxon>Bacteria</taxon>
        <taxon>Bacillati</taxon>
        <taxon>Candidatus Melainabacteria</taxon>
        <taxon>Candidatus Obscuribacterales</taxon>
        <taxon>Candidatus Obscuribacteraceae</taxon>
        <taxon>Candidatus Obscuribacter</taxon>
    </lineage>
</organism>
<dbReference type="PANTHER" id="PTHR47814:SF1">
    <property type="entry name" value="PEPTIDYL-TRNA HYDROLASE ARFB"/>
    <property type="match status" value="1"/>
</dbReference>
<dbReference type="GO" id="GO:0072344">
    <property type="term" value="P:rescue of stalled ribosome"/>
    <property type="evidence" value="ECO:0007669"/>
    <property type="project" value="TreeGrafter"/>
</dbReference>
<dbReference type="GO" id="GO:0004045">
    <property type="term" value="F:peptidyl-tRNA hydrolase activity"/>
    <property type="evidence" value="ECO:0007669"/>
    <property type="project" value="UniProtKB-EC"/>
</dbReference>
<dbReference type="NCBIfam" id="NF006718">
    <property type="entry name" value="PRK09256.1"/>
    <property type="match status" value="1"/>
</dbReference>
<dbReference type="Pfam" id="PF00472">
    <property type="entry name" value="RF-1"/>
    <property type="match status" value="1"/>
</dbReference>
<sequence length="142" mass="15802">MNRIYINEKVALDAAELSFTFARSGGPGGQNVNKVCSKAVLRWYPAASSLPYDVKARFLSRYASRLTTGGEMVIASQRFASQGSNQQDCIDKLRELILAVSEPPQLRRATRPTYSSVQDRLQSKGKTSSKKQNRSKRISLDD</sequence>
<accession>A0A8J7TKT8</accession>
<evidence type="ECO:0000313" key="4">
    <source>
        <dbReference type="Proteomes" id="UP000664277"/>
    </source>
</evidence>
<name>A0A8J7TKT8_9BACT</name>
<feature type="domain" description="Prokaryotic-type class I peptide chain release factors" evidence="2">
    <location>
        <begin position="9"/>
        <end position="134"/>
    </location>
</feature>
<dbReference type="SUPFAM" id="SSF110916">
    <property type="entry name" value="Peptidyl-tRNA hydrolase domain-like"/>
    <property type="match status" value="1"/>
</dbReference>
<dbReference type="Proteomes" id="UP000664277">
    <property type="component" value="Unassembled WGS sequence"/>
</dbReference>
<dbReference type="GO" id="GO:0043022">
    <property type="term" value="F:ribosome binding"/>
    <property type="evidence" value="ECO:0007669"/>
    <property type="project" value="TreeGrafter"/>
</dbReference>
<feature type="compositionally biased region" description="Polar residues" evidence="1">
    <location>
        <begin position="112"/>
        <end position="126"/>
    </location>
</feature>
<keyword evidence="3" id="KW-0378">Hydrolase</keyword>
<feature type="compositionally biased region" description="Basic residues" evidence="1">
    <location>
        <begin position="127"/>
        <end position="142"/>
    </location>
</feature>
<protein>
    <submittedName>
        <fullName evidence="3">Aminoacyl-tRNA hydrolase</fullName>
        <ecNumber evidence="3">3.1.1.29</ecNumber>
    </submittedName>
</protein>
<evidence type="ECO:0000259" key="2">
    <source>
        <dbReference type="Pfam" id="PF00472"/>
    </source>
</evidence>
<reference evidence="3" key="1">
    <citation type="submission" date="2021-02" db="EMBL/GenBank/DDBJ databases">
        <title>Genome-Resolved Metagenomics of a Microbial Community Performing Photosynthetic Biological Nutrient Removal.</title>
        <authorList>
            <person name="Mcdaniel E.A."/>
        </authorList>
    </citation>
    <scope>NUCLEOTIDE SEQUENCE</scope>
    <source>
        <strain evidence="3">UWPOB_OBS1</strain>
    </source>
</reference>
<dbReference type="Gene3D" id="3.30.160.20">
    <property type="match status" value="1"/>
</dbReference>
<evidence type="ECO:0000313" key="3">
    <source>
        <dbReference type="EMBL" id="MBN8659135.1"/>
    </source>
</evidence>
<proteinExistence type="predicted"/>
<evidence type="ECO:0000256" key="1">
    <source>
        <dbReference type="SAM" id="MobiDB-lite"/>
    </source>
</evidence>